<dbReference type="EMBL" id="BPLR01009697">
    <property type="protein sequence ID" value="GIY33861.1"/>
    <property type="molecule type" value="Genomic_DNA"/>
</dbReference>
<reference evidence="1 2" key="1">
    <citation type="submission" date="2021-06" db="EMBL/GenBank/DDBJ databases">
        <title>Caerostris extrusa draft genome.</title>
        <authorList>
            <person name="Kono N."/>
            <person name="Arakawa K."/>
        </authorList>
    </citation>
    <scope>NUCLEOTIDE SEQUENCE [LARGE SCALE GENOMIC DNA]</scope>
</reference>
<evidence type="ECO:0000313" key="2">
    <source>
        <dbReference type="Proteomes" id="UP001054945"/>
    </source>
</evidence>
<organism evidence="1 2">
    <name type="scientific">Caerostris extrusa</name>
    <name type="common">Bark spider</name>
    <name type="synonym">Caerostris bankana</name>
    <dbReference type="NCBI Taxonomy" id="172846"/>
    <lineage>
        <taxon>Eukaryota</taxon>
        <taxon>Metazoa</taxon>
        <taxon>Ecdysozoa</taxon>
        <taxon>Arthropoda</taxon>
        <taxon>Chelicerata</taxon>
        <taxon>Arachnida</taxon>
        <taxon>Araneae</taxon>
        <taxon>Araneomorphae</taxon>
        <taxon>Entelegynae</taxon>
        <taxon>Araneoidea</taxon>
        <taxon>Araneidae</taxon>
        <taxon>Caerostris</taxon>
    </lineage>
</organism>
<evidence type="ECO:0000313" key="1">
    <source>
        <dbReference type="EMBL" id="GIY33861.1"/>
    </source>
</evidence>
<dbReference type="AlphaFoldDB" id="A0AAV4SKX4"/>
<keyword evidence="2" id="KW-1185">Reference proteome</keyword>
<gene>
    <name evidence="1" type="ORF">CEXT_453181</name>
</gene>
<protein>
    <submittedName>
        <fullName evidence="1">Uncharacterized protein</fullName>
    </submittedName>
</protein>
<accession>A0AAV4SKX4</accession>
<dbReference type="Proteomes" id="UP001054945">
    <property type="component" value="Unassembled WGS sequence"/>
</dbReference>
<proteinExistence type="predicted"/>
<sequence length="145" mass="16300">MSDFEHYYAALEISPPGGLSVTTASYLSGEKLGKVPPDRTCKKRNVYTLLTMSATRPSEMGITPSMIREAFWQNFELGSSFSLMALRKRLPDEELRRALITFNALSVFIGSHLIKRNNFLIMNRNGKKAIGIQFSVWTLGILVQP</sequence>
<name>A0AAV4SKX4_CAEEX</name>
<comment type="caution">
    <text evidence="1">The sequence shown here is derived from an EMBL/GenBank/DDBJ whole genome shotgun (WGS) entry which is preliminary data.</text>
</comment>